<proteinExistence type="predicted"/>
<evidence type="ECO:0000313" key="7">
    <source>
        <dbReference type="EMBL" id="ETJ19177.1"/>
    </source>
</evidence>
<dbReference type="Gene3D" id="3.40.50.720">
    <property type="entry name" value="NAD(P)-binding Rossmann-like Domain"/>
    <property type="match status" value="1"/>
</dbReference>
<accession>W1WLT7</accession>
<name>W1WLT7_9ZZZZ</name>
<dbReference type="GO" id="GO:0006006">
    <property type="term" value="P:glucose metabolic process"/>
    <property type="evidence" value="ECO:0007669"/>
    <property type="project" value="UniProtKB-KW"/>
</dbReference>
<evidence type="ECO:0000256" key="1">
    <source>
        <dbReference type="ARBA" id="ARBA00004937"/>
    </source>
</evidence>
<comment type="caution">
    <text evidence="7">The sequence shown here is derived from an EMBL/GenBank/DDBJ whole genome shotgun (WGS) entry which is preliminary data.</text>
</comment>
<feature type="domain" description="Glucose-6-phosphate dehydrogenase NAD-binding" evidence="6">
    <location>
        <begin position="2"/>
        <end position="158"/>
    </location>
</feature>
<gene>
    <name evidence="7" type="ORF">Q604_UNBC18544G0005</name>
</gene>
<dbReference type="AlphaFoldDB" id="W1WLT7"/>
<sequence length="164" mass="19110">MFQKGYFENSLTIIGSGLNELTTDEFREKVKNAIQNNIENSKEIGAFLKRLFYKQQDANSKDSYQKFLEMSLELDDKFDLKENRLFYLAMSPKFFGVATNHLKESGLTNVKGLMRIIIEKPFGDDLKSAKKLNNQISKSFKEEIFGIGHYLSKEMIQNIERLRF</sequence>
<reference evidence="7" key="1">
    <citation type="submission" date="2013-12" db="EMBL/GenBank/DDBJ databases">
        <title>A Varibaculum cambriense genome reconstructed from a premature infant gut community with otherwise low bacterial novelty that shifts toward anaerobic metabolism during the third week of life.</title>
        <authorList>
            <person name="Brown C.T."/>
            <person name="Sharon I."/>
            <person name="Thomas B.C."/>
            <person name="Castelle C.J."/>
            <person name="Morowitz M.J."/>
            <person name="Banfield J.F."/>
        </authorList>
    </citation>
    <scope>NUCLEOTIDE SEQUENCE</scope>
</reference>
<keyword evidence="5" id="KW-0119">Carbohydrate metabolism</keyword>
<keyword evidence="3" id="KW-0521">NADP</keyword>
<dbReference type="GO" id="GO:0050661">
    <property type="term" value="F:NADP binding"/>
    <property type="evidence" value="ECO:0007669"/>
    <property type="project" value="InterPro"/>
</dbReference>
<evidence type="ECO:0000256" key="2">
    <source>
        <dbReference type="ARBA" id="ARBA00022526"/>
    </source>
</evidence>
<dbReference type="GO" id="GO:0004345">
    <property type="term" value="F:glucose-6-phosphate dehydrogenase activity"/>
    <property type="evidence" value="ECO:0007669"/>
    <property type="project" value="TreeGrafter"/>
</dbReference>
<dbReference type="PRINTS" id="PR00079">
    <property type="entry name" value="G6PDHDRGNASE"/>
</dbReference>
<comment type="pathway">
    <text evidence="1">Carbohydrate degradation; pentose phosphate pathway; D-ribulose 5-phosphate from D-glucose 6-phosphate (oxidative stage): step 1/3.</text>
</comment>
<keyword evidence="2" id="KW-0313">Glucose metabolism</keyword>
<dbReference type="GO" id="GO:0005829">
    <property type="term" value="C:cytosol"/>
    <property type="evidence" value="ECO:0007669"/>
    <property type="project" value="TreeGrafter"/>
</dbReference>
<dbReference type="InterPro" id="IPR036291">
    <property type="entry name" value="NAD(P)-bd_dom_sf"/>
</dbReference>
<dbReference type="PANTHER" id="PTHR23429:SF0">
    <property type="entry name" value="GLUCOSE-6-PHOSPHATE 1-DEHYDROGENASE"/>
    <property type="match status" value="1"/>
</dbReference>
<dbReference type="InterPro" id="IPR022674">
    <property type="entry name" value="G6P_DH_NAD-bd"/>
</dbReference>
<dbReference type="InterPro" id="IPR001282">
    <property type="entry name" value="G6P_DH"/>
</dbReference>
<dbReference type="PANTHER" id="PTHR23429">
    <property type="entry name" value="GLUCOSE-6-PHOSPHATE 1-DEHYDROGENASE G6PD"/>
    <property type="match status" value="1"/>
</dbReference>
<protein>
    <submittedName>
        <fullName evidence="7">Glucose-6-phosphate 1-dehydrogenase</fullName>
    </submittedName>
</protein>
<dbReference type="Pfam" id="PF00479">
    <property type="entry name" value="G6PD_N"/>
    <property type="match status" value="1"/>
</dbReference>
<evidence type="ECO:0000259" key="6">
    <source>
        <dbReference type="Pfam" id="PF00479"/>
    </source>
</evidence>
<organism evidence="7">
    <name type="scientific">human gut metagenome</name>
    <dbReference type="NCBI Taxonomy" id="408170"/>
    <lineage>
        <taxon>unclassified sequences</taxon>
        <taxon>metagenomes</taxon>
        <taxon>organismal metagenomes</taxon>
    </lineage>
</organism>
<dbReference type="SUPFAM" id="SSF51735">
    <property type="entry name" value="NAD(P)-binding Rossmann-fold domains"/>
    <property type="match status" value="1"/>
</dbReference>
<keyword evidence="4" id="KW-0560">Oxidoreductase</keyword>
<evidence type="ECO:0000256" key="5">
    <source>
        <dbReference type="ARBA" id="ARBA00023277"/>
    </source>
</evidence>
<dbReference type="GO" id="GO:0009051">
    <property type="term" value="P:pentose-phosphate shunt, oxidative branch"/>
    <property type="evidence" value="ECO:0007669"/>
    <property type="project" value="TreeGrafter"/>
</dbReference>
<evidence type="ECO:0000256" key="3">
    <source>
        <dbReference type="ARBA" id="ARBA00022857"/>
    </source>
</evidence>
<evidence type="ECO:0000256" key="4">
    <source>
        <dbReference type="ARBA" id="ARBA00023002"/>
    </source>
</evidence>
<dbReference type="EMBL" id="AZMM01018544">
    <property type="protein sequence ID" value="ETJ19177.1"/>
    <property type="molecule type" value="Genomic_DNA"/>
</dbReference>